<gene>
    <name evidence="1" type="ORF">HLB44_13560</name>
</gene>
<proteinExistence type="predicted"/>
<keyword evidence="2" id="KW-1185">Reference proteome</keyword>
<evidence type="ECO:0000313" key="1">
    <source>
        <dbReference type="EMBL" id="NRF68015.1"/>
    </source>
</evidence>
<accession>A0ABX2EHA5</accession>
<comment type="caution">
    <text evidence="1">The sequence shown here is derived from an EMBL/GenBank/DDBJ whole genome shotgun (WGS) entry which is preliminary data.</text>
</comment>
<evidence type="ECO:0000313" key="2">
    <source>
        <dbReference type="Proteomes" id="UP000737171"/>
    </source>
</evidence>
<dbReference type="Proteomes" id="UP000737171">
    <property type="component" value="Unassembled WGS sequence"/>
</dbReference>
<reference evidence="1 2" key="1">
    <citation type="submission" date="2020-05" db="EMBL/GenBank/DDBJ databases">
        <title>Aquincola sp. isolate from soil.</title>
        <authorList>
            <person name="Han J."/>
            <person name="Kim D.-U."/>
        </authorList>
    </citation>
    <scope>NUCLEOTIDE SEQUENCE [LARGE SCALE GENOMIC DNA]</scope>
    <source>
        <strain evidence="1 2">S2</strain>
    </source>
</reference>
<sequence length="70" mass="7653">MNSIDASARLLVDWVDLKWLMAAEGRSVDLDRLTHDPLYAAQCCEVAMGSAQPALRRVALRLRAATQAAV</sequence>
<protein>
    <submittedName>
        <fullName evidence="1">Uncharacterized protein</fullName>
    </submittedName>
</protein>
<dbReference type="EMBL" id="JABRWJ010000004">
    <property type="protein sequence ID" value="NRF68015.1"/>
    <property type="molecule type" value="Genomic_DNA"/>
</dbReference>
<organism evidence="1 2">
    <name type="scientific">Pseudaquabacterium terrae</name>
    <dbReference type="NCBI Taxonomy" id="2732868"/>
    <lineage>
        <taxon>Bacteria</taxon>
        <taxon>Pseudomonadati</taxon>
        <taxon>Pseudomonadota</taxon>
        <taxon>Betaproteobacteria</taxon>
        <taxon>Burkholderiales</taxon>
        <taxon>Sphaerotilaceae</taxon>
        <taxon>Pseudaquabacterium</taxon>
    </lineage>
</organism>
<name>A0ABX2EHA5_9BURK</name>
<dbReference type="RefSeq" id="WP_173123280.1">
    <property type="nucleotide sequence ID" value="NZ_JABRWJ010000004.1"/>
</dbReference>